<gene>
    <name evidence="1" type="ORF">H2515_09650</name>
</gene>
<dbReference type="EMBL" id="CP059488">
    <property type="protein sequence ID" value="QQD71720.1"/>
    <property type="molecule type" value="Genomic_DNA"/>
</dbReference>
<reference evidence="1 2" key="1">
    <citation type="submission" date="2020-07" db="EMBL/GenBank/DDBJ databases">
        <title>Complete genome sequence analysis of Acidithiobacillus ferrivorans XJFY6S-08 reveals extreme environmental adaptation to alpine acid mine drainage.</title>
        <authorList>
            <person name="Yan L."/>
            <person name="Ni Y."/>
        </authorList>
    </citation>
    <scope>NUCLEOTIDE SEQUENCE [LARGE SCALE GENOMIC DNA]</scope>
    <source>
        <strain evidence="1 2">XJFY6S-08</strain>
    </source>
</reference>
<proteinExistence type="predicted"/>
<evidence type="ECO:0000313" key="1">
    <source>
        <dbReference type="EMBL" id="QQD71720.1"/>
    </source>
</evidence>
<dbReference type="AlphaFoldDB" id="A0A7T4WC85"/>
<evidence type="ECO:0000313" key="2">
    <source>
        <dbReference type="Proteomes" id="UP000595420"/>
    </source>
</evidence>
<name>A0A7T4WC85_9PROT</name>
<sequence>MKKATPATEVTPNNQPINHNTIRALRHMLAGIANLQKITATNEQGQVLIAEIHLALRAEIRRIVGIGVRYG</sequence>
<accession>A0A7T4WC85</accession>
<protein>
    <submittedName>
        <fullName evidence="1">Uncharacterized protein</fullName>
    </submittedName>
</protein>
<organism evidence="1 2">
    <name type="scientific">Acidithiobacillus ferrivorans</name>
    <dbReference type="NCBI Taxonomy" id="160808"/>
    <lineage>
        <taxon>Bacteria</taxon>
        <taxon>Pseudomonadati</taxon>
        <taxon>Pseudomonadota</taxon>
        <taxon>Acidithiobacillia</taxon>
        <taxon>Acidithiobacillales</taxon>
        <taxon>Acidithiobacillaceae</taxon>
        <taxon>Acidithiobacillus</taxon>
    </lineage>
</organism>
<dbReference type="RefSeq" id="WP_198659978.1">
    <property type="nucleotide sequence ID" value="NZ_CP059488.1"/>
</dbReference>
<dbReference type="Proteomes" id="UP000595420">
    <property type="component" value="Chromosome"/>
</dbReference>